<evidence type="ECO:0000259" key="1">
    <source>
        <dbReference type="Pfam" id="PF08241"/>
    </source>
</evidence>
<protein>
    <submittedName>
        <fullName evidence="2">Class I SAM-dependent methyltransferase</fullName>
    </submittedName>
</protein>
<dbReference type="RefSeq" id="WP_178368108.1">
    <property type="nucleotide sequence ID" value="NZ_JACADJ010000094.1"/>
</dbReference>
<sequence length="221" mass="24144">MPKIESFEKYSDAYDQWFNHHPDLYAAEIEAIRRLIPSAGAEGMEVGVGTGKFAVPLGITVGVEPSAKMASIAKSQGINVYSGVAEDLPFSDGRFDFVMMVTTICFVDDIVKSFKEACRVLKNNGFILIGFVDKESELGRQYSEKKESSKFYKDATFFSVPEVLSHLNTAGFIVSNILQTLIPGEVPNTILEGFGKGAFVVVKGIKNLSDGGRTIDKRPSP</sequence>
<reference evidence="2 3" key="1">
    <citation type="submission" date="2020-06" db="EMBL/GenBank/DDBJ databases">
        <title>High-quality draft genome of sulfate reducer Desulfobacter latus type strain AcrS2 isolated from marine sediment.</title>
        <authorList>
            <person name="Hoppe M."/>
            <person name="Larsen C.K."/>
            <person name="Marshall I.P.G."/>
            <person name="Schramm A."/>
            <person name="Marietou A.G."/>
        </authorList>
    </citation>
    <scope>NUCLEOTIDE SEQUENCE [LARGE SCALE GENOMIC DNA]</scope>
    <source>
        <strain evidence="2 3">AcRS2</strain>
    </source>
</reference>
<dbReference type="EMBL" id="JACADJ010000094">
    <property type="protein sequence ID" value="NWH06655.1"/>
    <property type="molecule type" value="Genomic_DNA"/>
</dbReference>
<dbReference type="InterPro" id="IPR050508">
    <property type="entry name" value="Methyltransf_Superfamily"/>
</dbReference>
<name>A0A850TB59_9BACT</name>
<evidence type="ECO:0000313" key="2">
    <source>
        <dbReference type="EMBL" id="NWH06655.1"/>
    </source>
</evidence>
<dbReference type="Proteomes" id="UP000553343">
    <property type="component" value="Unassembled WGS sequence"/>
</dbReference>
<proteinExistence type="predicted"/>
<evidence type="ECO:0000313" key="3">
    <source>
        <dbReference type="Proteomes" id="UP000553343"/>
    </source>
</evidence>
<dbReference type="PANTHER" id="PTHR42912:SF80">
    <property type="entry name" value="METHYLTRANSFERASE DOMAIN-CONTAINING PROTEIN"/>
    <property type="match status" value="1"/>
</dbReference>
<gene>
    <name evidence="2" type="ORF">HXW94_16985</name>
</gene>
<feature type="domain" description="Methyltransferase type 11" evidence="1">
    <location>
        <begin position="45"/>
        <end position="129"/>
    </location>
</feature>
<dbReference type="GO" id="GO:0032259">
    <property type="term" value="P:methylation"/>
    <property type="evidence" value="ECO:0007669"/>
    <property type="project" value="UniProtKB-KW"/>
</dbReference>
<dbReference type="InterPro" id="IPR029063">
    <property type="entry name" value="SAM-dependent_MTases_sf"/>
</dbReference>
<dbReference type="Gene3D" id="3.40.50.150">
    <property type="entry name" value="Vaccinia Virus protein VP39"/>
    <property type="match status" value="1"/>
</dbReference>
<dbReference type="CDD" id="cd02440">
    <property type="entry name" value="AdoMet_MTases"/>
    <property type="match status" value="1"/>
</dbReference>
<dbReference type="InterPro" id="IPR013216">
    <property type="entry name" value="Methyltransf_11"/>
</dbReference>
<comment type="caution">
    <text evidence="2">The sequence shown here is derived from an EMBL/GenBank/DDBJ whole genome shotgun (WGS) entry which is preliminary data.</text>
</comment>
<keyword evidence="3" id="KW-1185">Reference proteome</keyword>
<organism evidence="2 3">
    <name type="scientific">Desulfobacter latus</name>
    <dbReference type="NCBI Taxonomy" id="2292"/>
    <lineage>
        <taxon>Bacteria</taxon>
        <taxon>Pseudomonadati</taxon>
        <taxon>Thermodesulfobacteriota</taxon>
        <taxon>Desulfobacteria</taxon>
        <taxon>Desulfobacterales</taxon>
        <taxon>Desulfobacteraceae</taxon>
        <taxon>Desulfobacter</taxon>
    </lineage>
</organism>
<dbReference type="GO" id="GO:0008757">
    <property type="term" value="F:S-adenosylmethionine-dependent methyltransferase activity"/>
    <property type="evidence" value="ECO:0007669"/>
    <property type="project" value="InterPro"/>
</dbReference>
<accession>A0A850TB59</accession>
<dbReference type="PANTHER" id="PTHR42912">
    <property type="entry name" value="METHYLTRANSFERASE"/>
    <property type="match status" value="1"/>
</dbReference>
<keyword evidence="2" id="KW-0808">Transferase</keyword>
<keyword evidence="2" id="KW-0489">Methyltransferase</keyword>
<dbReference type="AlphaFoldDB" id="A0A850TB59"/>
<dbReference type="Pfam" id="PF08241">
    <property type="entry name" value="Methyltransf_11"/>
    <property type="match status" value="1"/>
</dbReference>
<dbReference type="SUPFAM" id="SSF53335">
    <property type="entry name" value="S-adenosyl-L-methionine-dependent methyltransferases"/>
    <property type="match status" value="1"/>
</dbReference>